<accession>A0A8J3M9G1</accession>
<dbReference type="Pfam" id="PF07702">
    <property type="entry name" value="UTRA"/>
    <property type="match status" value="1"/>
</dbReference>
<organism evidence="5 6">
    <name type="scientific">Seohaeicola zhoushanensis</name>
    <dbReference type="NCBI Taxonomy" id="1569283"/>
    <lineage>
        <taxon>Bacteria</taxon>
        <taxon>Pseudomonadati</taxon>
        <taxon>Pseudomonadota</taxon>
        <taxon>Alphaproteobacteria</taxon>
        <taxon>Rhodobacterales</taxon>
        <taxon>Roseobacteraceae</taxon>
        <taxon>Seohaeicola</taxon>
    </lineage>
</organism>
<dbReference type="Gene3D" id="3.40.1410.10">
    <property type="entry name" value="Chorismate lyase-like"/>
    <property type="match status" value="1"/>
</dbReference>
<evidence type="ECO:0000313" key="6">
    <source>
        <dbReference type="Proteomes" id="UP000626220"/>
    </source>
</evidence>
<dbReference type="SMART" id="SM00345">
    <property type="entry name" value="HTH_GNTR"/>
    <property type="match status" value="1"/>
</dbReference>
<keyword evidence="1" id="KW-0805">Transcription regulation</keyword>
<gene>
    <name evidence="5" type="ORF">GCM10017056_43420</name>
</gene>
<dbReference type="InterPro" id="IPR036388">
    <property type="entry name" value="WH-like_DNA-bd_sf"/>
</dbReference>
<dbReference type="SUPFAM" id="SSF46785">
    <property type="entry name" value="Winged helix' DNA-binding domain"/>
    <property type="match status" value="1"/>
</dbReference>
<dbReference type="AlphaFoldDB" id="A0A8J3M9G1"/>
<reference evidence="5" key="2">
    <citation type="submission" date="2020-09" db="EMBL/GenBank/DDBJ databases">
        <authorList>
            <person name="Sun Q."/>
            <person name="Kim S."/>
        </authorList>
    </citation>
    <scope>NUCLEOTIDE SEQUENCE</scope>
    <source>
        <strain evidence="5">KCTC 42650</strain>
    </source>
</reference>
<dbReference type="CDD" id="cd07377">
    <property type="entry name" value="WHTH_GntR"/>
    <property type="match status" value="1"/>
</dbReference>
<evidence type="ECO:0000256" key="3">
    <source>
        <dbReference type="ARBA" id="ARBA00023163"/>
    </source>
</evidence>
<keyword evidence="6" id="KW-1185">Reference proteome</keyword>
<sequence length="264" mass="28893">MSTVDQKDGMTAYGRLAADLWTRIARGDWRPGARLPTVVQLAEEYDLAPVTVRTALRVLSSQGLIHARQGRGTFVAKDAQARLGPEAGDDGGLDEHYFESWIIGPSEQVKVLGRHAGVACPPQLSDGAPTYPDYVHFIRLHMNGPRPVCIVDFYIATEAHASLPQEIENQFKIGLLLMTRSDPAIAHGRQIVTVESAQPADAALLEIAPSSPLVRVNRRFLDAQGRVVGGGVHRYPGSVFRQVIDEPIDEILGGLKHWLPSENR</sequence>
<dbReference type="SMART" id="SM00866">
    <property type="entry name" value="UTRA"/>
    <property type="match status" value="1"/>
</dbReference>
<dbReference type="PROSITE" id="PS50949">
    <property type="entry name" value="HTH_GNTR"/>
    <property type="match status" value="1"/>
</dbReference>
<evidence type="ECO:0000313" key="5">
    <source>
        <dbReference type="EMBL" id="GHF67489.1"/>
    </source>
</evidence>
<keyword evidence="3" id="KW-0804">Transcription</keyword>
<dbReference type="PANTHER" id="PTHR44846:SF17">
    <property type="entry name" value="GNTR-FAMILY TRANSCRIPTIONAL REGULATOR"/>
    <property type="match status" value="1"/>
</dbReference>
<reference evidence="5" key="1">
    <citation type="journal article" date="2014" name="Int. J. Syst. Evol. Microbiol.">
        <title>Complete genome sequence of Corynebacterium casei LMG S-19264T (=DSM 44701T), isolated from a smear-ripened cheese.</title>
        <authorList>
            <consortium name="US DOE Joint Genome Institute (JGI-PGF)"/>
            <person name="Walter F."/>
            <person name="Albersmeier A."/>
            <person name="Kalinowski J."/>
            <person name="Ruckert C."/>
        </authorList>
    </citation>
    <scope>NUCLEOTIDE SEQUENCE</scope>
    <source>
        <strain evidence="5">KCTC 42650</strain>
    </source>
</reference>
<dbReference type="InterPro" id="IPR011663">
    <property type="entry name" value="UTRA"/>
</dbReference>
<dbReference type="RefSeq" id="WP_189682226.1">
    <property type="nucleotide sequence ID" value="NZ_BNCJ01000019.1"/>
</dbReference>
<dbReference type="Proteomes" id="UP000626220">
    <property type="component" value="Unassembled WGS sequence"/>
</dbReference>
<protein>
    <submittedName>
        <fullName evidence="5">GntR family transcriptional regulator</fullName>
    </submittedName>
</protein>
<dbReference type="InterPro" id="IPR036390">
    <property type="entry name" value="WH_DNA-bd_sf"/>
</dbReference>
<dbReference type="SUPFAM" id="SSF64288">
    <property type="entry name" value="Chorismate lyase-like"/>
    <property type="match status" value="1"/>
</dbReference>
<evidence type="ECO:0000256" key="1">
    <source>
        <dbReference type="ARBA" id="ARBA00023015"/>
    </source>
</evidence>
<dbReference type="Pfam" id="PF00392">
    <property type="entry name" value="GntR"/>
    <property type="match status" value="1"/>
</dbReference>
<dbReference type="GO" id="GO:0003677">
    <property type="term" value="F:DNA binding"/>
    <property type="evidence" value="ECO:0007669"/>
    <property type="project" value="UniProtKB-KW"/>
</dbReference>
<name>A0A8J3M9G1_9RHOB</name>
<evidence type="ECO:0000256" key="2">
    <source>
        <dbReference type="ARBA" id="ARBA00023125"/>
    </source>
</evidence>
<dbReference type="InterPro" id="IPR050679">
    <property type="entry name" value="Bact_HTH_transcr_reg"/>
</dbReference>
<dbReference type="Gene3D" id="1.10.10.10">
    <property type="entry name" value="Winged helix-like DNA-binding domain superfamily/Winged helix DNA-binding domain"/>
    <property type="match status" value="1"/>
</dbReference>
<comment type="caution">
    <text evidence="5">The sequence shown here is derived from an EMBL/GenBank/DDBJ whole genome shotgun (WGS) entry which is preliminary data.</text>
</comment>
<dbReference type="GO" id="GO:0045892">
    <property type="term" value="P:negative regulation of DNA-templated transcription"/>
    <property type="evidence" value="ECO:0007669"/>
    <property type="project" value="TreeGrafter"/>
</dbReference>
<feature type="domain" description="HTH gntR-type" evidence="4">
    <location>
        <begin position="10"/>
        <end position="78"/>
    </location>
</feature>
<dbReference type="InterPro" id="IPR000524">
    <property type="entry name" value="Tscrpt_reg_HTH_GntR"/>
</dbReference>
<proteinExistence type="predicted"/>
<keyword evidence="2" id="KW-0238">DNA-binding</keyword>
<dbReference type="GO" id="GO:0003700">
    <property type="term" value="F:DNA-binding transcription factor activity"/>
    <property type="evidence" value="ECO:0007669"/>
    <property type="project" value="InterPro"/>
</dbReference>
<evidence type="ECO:0000259" key="4">
    <source>
        <dbReference type="PROSITE" id="PS50949"/>
    </source>
</evidence>
<dbReference type="InterPro" id="IPR028978">
    <property type="entry name" value="Chorismate_lyase_/UTRA_dom_sf"/>
</dbReference>
<dbReference type="EMBL" id="BNCJ01000019">
    <property type="protein sequence ID" value="GHF67489.1"/>
    <property type="molecule type" value="Genomic_DNA"/>
</dbReference>
<dbReference type="PANTHER" id="PTHR44846">
    <property type="entry name" value="MANNOSYL-D-GLYCERATE TRANSPORT/METABOLISM SYSTEM REPRESSOR MNGR-RELATED"/>
    <property type="match status" value="1"/>
</dbReference>